<dbReference type="InterPro" id="IPR013149">
    <property type="entry name" value="ADH-like_C"/>
</dbReference>
<dbReference type="AlphaFoldDB" id="T1CAQ5"/>
<evidence type="ECO:0000256" key="2">
    <source>
        <dbReference type="SAM" id="MobiDB-lite"/>
    </source>
</evidence>
<dbReference type="EMBL" id="AUZY01000567">
    <property type="protein sequence ID" value="EQD78358.1"/>
    <property type="molecule type" value="Genomic_DNA"/>
</dbReference>
<dbReference type="InterPro" id="IPR050129">
    <property type="entry name" value="Zn_alcohol_dh"/>
</dbReference>
<accession>T1CAQ5</accession>
<evidence type="ECO:0000256" key="1">
    <source>
        <dbReference type="ARBA" id="ARBA00023002"/>
    </source>
</evidence>
<comment type="caution">
    <text evidence="4">The sequence shown here is derived from an EMBL/GenBank/DDBJ whole genome shotgun (WGS) entry which is preliminary data.</text>
</comment>
<dbReference type="InterPro" id="IPR036291">
    <property type="entry name" value="NAD(P)-bd_dom_sf"/>
</dbReference>
<organism evidence="4">
    <name type="scientific">mine drainage metagenome</name>
    <dbReference type="NCBI Taxonomy" id="410659"/>
    <lineage>
        <taxon>unclassified sequences</taxon>
        <taxon>metagenomes</taxon>
        <taxon>ecological metagenomes</taxon>
    </lineage>
</organism>
<dbReference type="Gene3D" id="3.40.50.720">
    <property type="entry name" value="NAD(P)-binding Rossmann-like Domain"/>
    <property type="match status" value="1"/>
</dbReference>
<feature type="region of interest" description="Disordered" evidence="2">
    <location>
        <begin position="204"/>
        <end position="241"/>
    </location>
</feature>
<dbReference type="PANTHER" id="PTHR43401:SF2">
    <property type="entry name" value="L-THREONINE 3-DEHYDROGENASE"/>
    <property type="match status" value="1"/>
</dbReference>
<evidence type="ECO:0000313" key="4">
    <source>
        <dbReference type="EMBL" id="EQD78358.1"/>
    </source>
</evidence>
<dbReference type="Gene3D" id="3.90.180.10">
    <property type="entry name" value="Medium-chain alcohol dehydrogenases, catalytic domain"/>
    <property type="match status" value="1"/>
</dbReference>
<feature type="non-terminal residue" evidence="4">
    <location>
        <position position="1"/>
    </location>
</feature>
<name>T1CAQ5_9ZZZZ</name>
<keyword evidence="1" id="KW-0560">Oxidoreductase</keyword>
<feature type="domain" description="Alcohol dehydrogenase-like C-terminal" evidence="3">
    <location>
        <begin position="26"/>
        <end position="155"/>
    </location>
</feature>
<dbReference type="SUPFAM" id="SSF51735">
    <property type="entry name" value="NAD(P)-binding Rossmann-fold domains"/>
    <property type="match status" value="1"/>
</dbReference>
<dbReference type="Pfam" id="PF00107">
    <property type="entry name" value="ADH_zinc_N"/>
    <property type="match status" value="1"/>
</dbReference>
<protein>
    <submittedName>
        <fullName evidence="4">Alcohol dehydrogenase GroES domain protein</fullName>
    </submittedName>
</protein>
<proteinExistence type="predicted"/>
<gene>
    <name evidence="4" type="ORF">B1B_00766</name>
</gene>
<sequence length="241" mass="25498">LGCCLEAIAAVGPVEGRRVLVLGLGPIGQMYLRLLRTFGASWVGAADLSPVRRALGEGGGADETLDPRDPARLKERVLRATHGTGPDLVVVATGAPSAIAEACRLVRRGGTVNLFGLPEKGRSLEAELQDLYLRGIRLVPTYATTETGTSRALALLAAGRVKVSDLVTHRFPLERIGEAFSMAARTEEAVKVLVTASGEVGRRLASHKKRSAPGRVRGPRPWTGAGRTGWRGCSRLRPGAP</sequence>
<dbReference type="PANTHER" id="PTHR43401">
    <property type="entry name" value="L-THREONINE 3-DEHYDROGENASE"/>
    <property type="match status" value="1"/>
</dbReference>
<reference evidence="4" key="1">
    <citation type="submission" date="2013-08" db="EMBL/GenBank/DDBJ databases">
        <authorList>
            <person name="Mendez C."/>
            <person name="Richter M."/>
            <person name="Ferrer M."/>
            <person name="Sanchez J."/>
        </authorList>
    </citation>
    <scope>NUCLEOTIDE SEQUENCE</scope>
</reference>
<dbReference type="GO" id="GO:0016491">
    <property type="term" value="F:oxidoreductase activity"/>
    <property type="evidence" value="ECO:0007669"/>
    <property type="project" value="UniProtKB-KW"/>
</dbReference>
<evidence type="ECO:0000259" key="3">
    <source>
        <dbReference type="Pfam" id="PF00107"/>
    </source>
</evidence>
<reference evidence="4" key="2">
    <citation type="journal article" date="2014" name="ISME J.">
        <title>Microbial stratification in low pH oxic and suboxic macroscopic growths along an acid mine drainage.</title>
        <authorList>
            <person name="Mendez-Garcia C."/>
            <person name="Mesa V."/>
            <person name="Sprenger R.R."/>
            <person name="Richter M."/>
            <person name="Diez M.S."/>
            <person name="Solano J."/>
            <person name="Bargiela R."/>
            <person name="Golyshina O.V."/>
            <person name="Manteca A."/>
            <person name="Ramos J.L."/>
            <person name="Gallego J.R."/>
            <person name="Llorente I."/>
            <person name="Martins Dos Santos V.A."/>
            <person name="Jensen O.N."/>
            <person name="Pelaez A.I."/>
            <person name="Sanchez J."/>
            <person name="Ferrer M."/>
        </authorList>
    </citation>
    <scope>NUCLEOTIDE SEQUENCE</scope>
</reference>